<dbReference type="CDD" id="cd07438">
    <property type="entry name" value="PHP_HisPPase_AMP"/>
    <property type="match status" value="1"/>
</dbReference>
<dbReference type="OrthoDB" id="9804333at2"/>
<dbReference type="RefSeq" id="WP_006546537.1">
    <property type="nucleotide sequence ID" value="NZ_DS999543.1"/>
</dbReference>
<dbReference type="AlphaFoldDB" id="C0W122"/>
<sequence>MFKTVRIDLHVHSHLSDGTDTPTELMQKAQEANLDVIALTDHDITSGWEEAASQVQTTGVSLVRGMELSCAWQGITVHLLSYLHNPTTAALNEAQEKTINSRFTRAAEMVDRLAKDYEISWETVLEYAPAEGPVGRPHIADALVARGYFPDRSACFRQILHPTSPYYAKHWSLDPVEAVELVRAAGGVPVIAHPRARSRQKLLPTKVILEMATHGLAGVEIHHRDNSYADRDFLTEIASAYDLLVTGSSDYHGLGKPNQLGENLTKPSVLQAIAQQGELEVLTP</sequence>
<comment type="caution">
    <text evidence="2">The sequence shown here is derived from an EMBL/GenBank/DDBJ whole genome shotgun (WGS) entry which is preliminary data.</text>
</comment>
<dbReference type="SUPFAM" id="SSF89550">
    <property type="entry name" value="PHP domain-like"/>
    <property type="match status" value="1"/>
</dbReference>
<dbReference type="SMART" id="SM00481">
    <property type="entry name" value="POLIIIAc"/>
    <property type="match status" value="1"/>
</dbReference>
<dbReference type="InterPro" id="IPR016195">
    <property type="entry name" value="Pol/histidinol_Pase-like"/>
</dbReference>
<dbReference type="Gene3D" id="3.20.20.140">
    <property type="entry name" value="Metal-dependent hydrolases"/>
    <property type="match status" value="1"/>
</dbReference>
<dbReference type="InterPro" id="IPR003141">
    <property type="entry name" value="Pol/His_phosphatase_N"/>
</dbReference>
<accession>C0W122</accession>
<organism evidence="2 3">
    <name type="scientific">Gleimia coleocanis DSM 15436</name>
    <dbReference type="NCBI Taxonomy" id="525245"/>
    <lineage>
        <taxon>Bacteria</taxon>
        <taxon>Bacillati</taxon>
        <taxon>Actinomycetota</taxon>
        <taxon>Actinomycetes</taxon>
        <taxon>Actinomycetales</taxon>
        <taxon>Actinomycetaceae</taxon>
        <taxon>Gleimia</taxon>
    </lineage>
</organism>
<dbReference type="PANTHER" id="PTHR42924">
    <property type="entry name" value="EXONUCLEASE"/>
    <property type="match status" value="1"/>
</dbReference>
<protein>
    <submittedName>
        <fullName evidence="2">PHP domain protein</fullName>
        <ecNumber evidence="2">3.1.3.-</ecNumber>
    </submittedName>
</protein>
<evidence type="ECO:0000313" key="3">
    <source>
        <dbReference type="Proteomes" id="UP000010301"/>
    </source>
</evidence>
<evidence type="ECO:0000313" key="2">
    <source>
        <dbReference type="EMBL" id="EEH63746.1"/>
    </source>
</evidence>
<dbReference type="HOGENOM" id="CLU_067347_1_0_11"/>
<dbReference type="GO" id="GO:0004534">
    <property type="term" value="F:5'-3' RNA exonuclease activity"/>
    <property type="evidence" value="ECO:0007669"/>
    <property type="project" value="TreeGrafter"/>
</dbReference>
<gene>
    <name evidence="2" type="ORF">HMPREF0044_0765</name>
</gene>
<dbReference type="Gene3D" id="1.10.150.650">
    <property type="match status" value="1"/>
</dbReference>
<dbReference type="Pfam" id="PF02811">
    <property type="entry name" value="PHP"/>
    <property type="match status" value="1"/>
</dbReference>
<dbReference type="PANTHER" id="PTHR42924:SF3">
    <property type="entry name" value="POLYMERASE_HISTIDINOL PHOSPHATASE N-TERMINAL DOMAIN-CONTAINING PROTEIN"/>
    <property type="match status" value="1"/>
</dbReference>
<dbReference type="EC" id="3.1.3.-" evidence="2"/>
<dbReference type="InterPro" id="IPR004013">
    <property type="entry name" value="PHP_dom"/>
</dbReference>
<dbReference type="STRING" id="525245.HMPREF0044_0765"/>
<keyword evidence="2" id="KW-0378">Hydrolase</keyword>
<dbReference type="EMBL" id="ACFG01000030">
    <property type="protein sequence ID" value="EEH63746.1"/>
    <property type="molecule type" value="Genomic_DNA"/>
</dbReference>
<evidence type="ECO:0000259" key="1">
    <source>
        <dbReference type="SMART" id="SM00481"/>
    </source>
</evidence>
<dbReference type="eggNOG" id="COG0613">
    <property type="taxonomic scope" value="Bacteria"/>
</dbReference>
<keyword evidence="3" id="KW-1185">Reference proteome</keyword>
<reference evidence="2 3" key="1">
    <citation type="submission" date="2009-01" db="EMBL/GenBank/DDBJ databases">
        <authorList>
            <person name="Qin X."/>
            <person name="Bachman B."/>
            <person name="Battles P."/>
            <person name="Bell A."/>
            <person name="Bess C."/>
            <person name="Bickham C."/>
            <person name="Chaboub L."/>
            <person name="Chen D."/>
            <person name="Coyle M."/>
            <person name="Deiros D.R."/>
            <person name="Dinh H."/>
            <person name="Forbes L."/>
            <person name="Fowler G."/>
            <person name="Francisco L."/>
            <person name="Fu Q."/>
            <person name="Gubbala S."/>
            <person name="Hale W."/>
            <person name="Han Y."/>
            <person name="Hemphill L."/>
            <person name="Highlander S.K."/>
            <person name="Hirani K."/>
            <person name="Hogues M."/>
            <person name="Jackson L."/>
            <person name="Jakkamsetti A."/>
            <person name="Javaid M."/>
            <person name="Jiang H."/>
            <person name="Korchina V."/>
            <person name="Kovar C."/>
            <person name="Lara F."/>
            <person name="Lee S."/>
            <person name="Mata R."/>
            <person name="Mathew T."/>
            <person name="Moen C."/>
            <person name="Morales K."/>
            <person name="Munidasa M."/>
            <person name="Nazareth L."/>
            <person name="Ngo R."/>
            <person name="Nguyen L."/>
            <person name="Okwuonu G."/>
            <person name="Ongeri F."/>
            <person name="Patil S."/>
            <person name="Petrosino J."/>
            <person name="Pham C."/>
            <person name="Pham P."/>
            <person name="Pu L.-L."/>
            <person name="Puazo M."/>
            <person name="Raj R."/>
            <person name="Reid J."/>
            <person name="Rouhana J."/>
            <person name="Saada N."/>
            <person name="Shang Y."/>
            <person name="Simmons D."/>
            <person name="Thornton R."/>
            <person name="Warren J."/>
            <person name="Weissenberger G."/>
            <person name="Zhang J."/>
            <person name="Zhang L."/>
            <person name="Zhou C."/>
            <person name="Zhu D."/>
            <person name="Muzny D."/>
            <person name="Worley K."/>
            <person name="Gibbs R."/>
        </authorList>
    </citation>
    <scope>NUCLEOTIDE SEQUENCE [LARGE SCALE GENOMIC DNA]</scope>
    <source>
        <strain evidence="2 3">DSM 15436</strain>
    </source>
</reference>
<dbReference type="Proteomes" id="UP000010301">
    <property type="component" value="Unassembled WGS sequence"/>
</dbReference>
<dbReference type="GO" id="GO:0035312">
    <property type="term" value="F:5'-3' DNA exonuclease activity"/>
    <property type="evidence" value="ECO:0007669"/>
    <property type="project" value="TreeGrafter"/>
</dbReference>
<proteinExistence type="predicted"/>
<feature type="domain" description="Polymerase/histidinol phosphatase N-terminal" evidence="1">
    <location>
        <begin position="7"/>
        <end position="72"/>
    </location>
</feature>
<dbReference type="InterPro" id="IPR052018">
    <property type="entry name" value="PHP_domain"/>
</dbReference>
<name>C0W122_9ACTO</name>